<keyword evidence="2" id="KW-1185">Reference proteome</keyword>
<dbReference type="EMBL" id="MAVT02001010">
    <property type="protein sequence ID" value="POS72386.1"/>
    <property type="molecule type" value="Genomic_DNA"/>
</dbReference>
<protein>
    <submittedName>
        <fullName evidence="1">Uncharacterized protein</fullName>
    </submittedName>
</protein>
<gene>
    <name evidence="1" type="ORF">DHEL01_v209218</name>
</gene>
<organism evidence="1 2">
    <name type="scientific">Diaporthe helianthi</name>
    <dbReference type="NCBI Taxonomy" id="158607"/>
    <lineage>
        <taxon>Eukaryota</taxon>
        <taxon>Fungi</taxon>
        <taxon>Dikarya</taxon>
        <taxon>Ascomycota</taxon>
        <taxon>Pezizomycotina</taxon>
        <taxon>Sordariomycetes</taxon>
        <taxon>Sordariomycetidae</taxon>
        <taxon>Diaporthales</taxon>
        <taxon>Diaporthaceae</taxon>
        <taxon>Diaporthe</taxon>
    </lineage>
</organism>
<evidence type="ECO:0000313" key="2">
    <source>
        <dbReference type="Proteomes" id="UP000094444"/>
    </source>
</evidence>
<sequence length="155" mass="16584">MAPGRFPRPSQPPSPVLCVIVPCGYSCSTPIFDKKPAVRALGDDRQDHDTDSKALLKPTPAKTSSLGVIYAPHMDKQEGFDANTRISTVCDFSASGRQRCAECAPPTDYTATPDLEARKAPCRYHVAAALLHLPPVHPLLAVTVSLCPIPGSGRH</sequence>
<dbReference type="Proteomes" id="UP000094444">
    <property type="component" value="Unassembled WGS sequence"/>
</dbReference>
<comment type="caution">
    <text evidence="1">The sequence shown here is derived from an EMBL/GenBank/DDBJ whole genome shotgun (WGS) entry which is preliminary data.</text>
</comment>
<dbReference type="InParanoid" id="A0A2P5HQ48"/>
<proteinExistence type="predicted"/>
<accession>A0A2P5HQ48</accession>
<name>A0A2P5HQ48_DIAHE</name>
<dbReference type="AlphaFoldDB" id="A0A2P5HQ48"/>
<reference evidence="1" key="1">
    <citation type="submission" date="2017-09" db="EMBL/GenBank/DDBJ databases">
        <title>Polyketide synthases of a Diaporthe helianthi virulent isolate.</title>
        <authorList>
            <person name="Baroncelli R."/>
        </authorList>
    </citation>
    <scope>NUCLEOTIDE SEQUENCE [LARGE SCALE GENOMIC DNA]</scope>
    <source>
        <strain evidence="1">7/96</strain>
    </source>
</reference>
<evidence type="ECO:0000313" key="1">
    <source>
        <dbReference type="EMBL" id="POS72386.1"/>
    </source>
</evidence>